<dbReference type="Gene3D" id="3.40.50.300">
    <property type="entry name" value="P-loop containing nucleotide triphosphate hydrolases"/>
    <property type="match status" value="1"/>
</dbReference>
<keyword evidence="1" id="KW-0677">Repeat</keyword>
<evidence type="ECO:0000259" key="2">
    <source>
        <dbReference type="Pfam" id="PF24883"/>
    </source>
</evidence>
<dbReference type="EMBL" id="JELW01000031">
    <property type="protein sequence ID" value="EXU97905.1"/>
    <property type="molecule type" value="Genomic_DNA"/>
</dbReference>
<dbReference type="AlphaFoldDB" id="A0A014P659"/>
<dbReference type="InterPro" id="IPR035994">
    <property type="entry name" value="Nucleoside_phosphorylase_sf"/>
</dbReference>
<dbReference type="InterPro" id="IPR027417">
    <property type="entry name" value="P-loop_NTPase"/>
</dbReference>
<accession>A0A014P659</accession>
<dbReference type="Proteomes" id="UP000030151">
    <property type="component" value="Unassembled WGS sequence"/>
</dbReference>
<name>A0A014P659_9HYPO</name>
<dbReference type="GO" id="GO:0003824">
    <property type="term" value="F:catalytic activity"/>
    <property type="evidence" value="ECO:0007669"/>
    <property type="project" value="InterPro"/>
</dbReference>
<evidence type="ECO:0000313" key="3">
    <source>
        <dbReference type="EMBL" id="EXU97905.1"/>
    </source>
</evidence>
<evidence type="ECO:0000313" key="4">
    <source>
        <dbReference type="Proteomes" id="UP000030151"/>
    </source>
</evidence>
<dbReference type="InterPro" id="IPR056884">
    <property type="entry name" value="NPHP3-like_N"/>
</dbReference>
<sequence length="612" mass="68994">MSYTYGDYTVGLICTSPIELAASTLMLDEKHPALRPRSLDGFTLGQIGQHNIVIIWLGCGEENATAVTWAENKLLHDFPNIRFVLMAGFGGGAPTTPSDDPNKDIRLGDVVVGHSEGNYGGVLKYGREQVFQEGEFTQRDFFNKPPAILTDAVSELRAKSETVRSAISRHISDILTLKPGLRPKFQYQGHEHDELFEEDFQHKGEEGGCEMCDKERLVHREPRDTNDPVIHYGIIGSGPQDIWNSSTRERFRREQGILCLETMAYGLMPDVPCLVIRGICHYSDSHRNERWQRYAAATAAAYAKELLQIIPAGKVAPAEEELGIMKQTPEEAESTNQDLERLLHEQQRKERDDILDLIISSPTYEEQHAEILQQRQPGTGQWFLESPEFTMWLGGEYQGLYCPGAPGTGKTVLASIAIEHIRAQPGRRSPVAFIYCNSKSEEEQTIKNLLGMVLHQFLSQCTSIPESVKEVFEKPMIIGRELVTLDIFDAITRLVDEEGPAYLVIDALDQCSDPVREALLTYVCRLQIYTDTRVMTTSRPMESIETSFPRDETLLIRADPGDVECYLDGRLSTLPQCVRDDADLWKEVKARIIEAANGSFPKGRYYLTFRKE</sequence>
<reference evidence="3 4" key="1">
    <citation type="submission" date="2014-02" db="EMBL/GenBank/DDBJ databases">
        <title>The genome sequence of the entomopathogenic fungus Metarhizium robertsii ARSEF 2575.</title>
        <authorList>
            <person name="Giuliano Garisto Donzelli B."/>
            <person name="Roe B.A."/>
            <person name="Macmil S.L."/>
            <person name="Krasnoff S.B."/>
            <person name="Gibson D.M."/>
        </authorList>
    </citation>
    <scope>NUCLEOTIDE SEQUENCE [LARGE SCALE GENOMIC DNA]</scope>
    <source>
        <strain evidence="3 4">ARSEF 2575</strain>
    </source>
</reference>
<gene>
    <name evidence="3" type="ORF">X797_008903</name>
</gene>
<dbReference type="GO" id="GO:0009116">
    <property type="term" value="P:nucleoside metabolic process"/>
    <property type="evidence" value="ECO:0007669"/>
    <property type="project" value="InterPro"/>
</dbReference>
<dbReference type="InterPro" id="IPR053137">
    <property type="entry name" value="NLR-like"/>
</dbReference>
<dbReference type="SUPFAM" id="SSF53167">
    <property type="entry name" value="Purine and uridine phosphorylases"/>
    <property type="match status" value="1"/>
</dbReference>
<comment type="caution">
    <text evidence="3">The sequence shown here is derived from an EMBL/GenBank/DDBJ whole genome shotgun (WGS) entry which is preliminary data.</text>
</comment>
<dbReference type="Pfam" id="PF24883">
    <property type="entry name" value="NPHP3_N"/>
    <property type="match status" value="1"/>
</dbReference>
<dbReference type="PANTHER" id="PTHR46082:SF11">
    <property type="entry name" value="AAA+ ATPASE DOMAIN-CONTAINING PROTEIN-RELATED"/>
    <property type="match status" value="1"/>
</dbReference>
<feature type="domain" description="Nephrocystin 3-like N-terminal" evidence="2">
    <location>
        <begin position="378"/>
        <end position="539"/>
    </location>
</feature>
<dbReference type="Gene3D" id="3.40.50.1580">
    <property type="entry name" value="Nucleoside phosphorylase domain"/>
    <property type="match status" value="1"/>
</dbReference>
<dbReference type="HOGENOM" id="CLU_000288_34_13_1"/>
<dbReference type="SUPFAM" id="SSF52540">
    <property type="entry name" value="P-loop containing nucleoside triphosphate hydrolases"/>
    <property type="match status" value="1"/>
</dbReference>
<protein>
    <recommendedName>
        <fullName evidence="2">Nephrocystin 3-like N-terminal domain-containing protein</fullName>
    </recommendedName>
</protein>
<dbReference type="PANTHER" id="PTHR46082">
    <property type="entry name" value="ATP/GTP-BINDING PROTEIN-RELATED"/>
    <property type="match status" value="1"/>
</dbReference>
<organism evidence="3 4">
    <name type="scientific">Metarhizium robertsii</name>
    <dbReference type="NCBI Taxonomy" id="568076"/>
    <lineage>
        <taxon>Eukaryota</taxon>
        <taxon>Fungi</taxon>
        <taxon>Dikarya</taxon>
        <taxon>Ascomycota</taxon>
        <taxon>Pezizomycotina</taxon>
        <taxon>Sordariomycetes</taxon>
        <taxon>Hypocreomycetidae</taxon>
        <taxon>Hypocreales</taxon>
        <taxon>Clavicipitaceae</taxon>
        <taxon>Metarhizium</taxon>
    </lineage>
</organism>
<evidence type="ECO:0000256" key="1">
    <source>
        <dbReference type="ARBA" id="ARBA00022737"/>
    </source>
</evidence>
<proteinExistence type="predicted"/>
<dbReference type="OrthoDB" id="4955385at2759"/>